<protein>
    <submittedName>
        <fullName evidence="5">Class I adenylate-forming enzyme family protein</fullName>
    </submittedName>
</protein>
<dbReference type="Gene3D" id="3.30.300.30">
    <property type="match status" value="1"/>
</dbReference>
<dbReference type="EMBL" id="JBHLZU010000017">
    <property type="protein sequence ID" value="MFB9905994.1"/>
    <property type="molecule type" value="Genomic_DNA"/>
</dbReference>
<accession>A0ABV5ZYL1</accession>
<dbReference type="InterPro" id="IPR042099">
    <property type="entry name" value="ANL_N_sf"/>
</dbReference>
<keyword evidence="2" id="KW-0436">Ligase</keyword>
<dbReference type="PANTHER" id="PTHR43201:SF5">
    <property type="entry name" value="MEDIUM-CHAIN ACYL-COA LIGASE ACSF2, MITOCHONDRIAL"/>
    <property type="match status" value="1"/>
</dbReference>
<dbReference type="Proteomes" id="UP001589693">
    <property type="component" value="Unassembled WGS sequence"/>
</dbReference>
<feature type="domain" description="AMP-binding enzyme C-terminal" evidence="4">
    <location>
        <begin position="428"/>
        <end position="500"/>
    </location>
</feature>
<evidence type="ECO:0000256" key="1">
    <source>
        <dbReference type="ARBA" id="ARBA00006432"/>
    </source>
</evidence>
<dbReference type="InterPro" id="IPR000873">
    <property type="entry name" value="AMP-dep_synth/lig_dom"/>
</dbReference>
<proteinExistence type="inferred from homology"/>
<dbReference type="Gene3D" id="3.40.50.12780">
    <property type="entry name" value="N-terminal domain of ligase-like"/>
    <property type="match status" value="1"/>
</dbReference>
<comment type="caution">
    <text evidence="5">The sequence shown here is derived from an EMBL/GenBank/DDBJ whole genome shotgun (WGS) entry which is preliminary data.</text>
</comment>
<gene>
    <name evidence="5" type="ORF">ACFFQA_18825</name>
</gene>
<evidence type="ECO:0000313" key="6">
    <source>
        <dbReference type="Proteomes" id="UP001589693"/>
    </source>
</evidence>
<keyword evidence="6" id="KW-1185">Reference proteome</keyword>
<sequence length="531" mass="58209">MPQSASPRWVEATTLGDLLDRRATHYADRVALSFPDHGATYRELADRADLVARGMIAAGVRHGDPVGILLPNCVDSIATLFAAAKIGAIPVPVNARFKGYELNQVITHSGLRLLFTTPDFVDLVTETLDSAELPLVLLGADSDFLAAASEIPDEELRRRQRLVRVRDTAIVMYTSGTTASPKGAMLSHEAFSRFASATVHERFELTPDDRIWTALPLFHIGGIAFAIASIYGGCAYVHTGFFNPAAALDQLESQRCTVALPGFETIWLPVVNQRDFASRDLSALRFVMAVGVPERLRDMANRLPDATQVSCFGMTEACSFLALNHSDDPLEKRVTTGGHPLPGMECRVIDPATGEDVPPETEGELLFRGSNCFDGYYKDPELTRRVFDDEGWFHTGDIATMDAEGRVTFVSRLKDMLKVGGENVSAAEVEGYLLRHPAVSIAQVVGAPDDYYVEVPAAFVELKPGTAVTEQELIDFCLGNIATYRVPRYVRFVTEWPMSGTKIKKYVLREEIAAELLANGVTRAPKLVSNR</sequence>
<dbReference type="InterPro" id="IPR045851">
    <property type="entry name" value="AMP-bd_C_sf"/>
</dbReference>
<dbReference type="RefSeq" id="WP_377853546.1">
    <property type="nucleotide sequence ID" value="NZ_JBHLZU010000017.1"/>
</dbReference>
<evidence type="ECO:0000259" key="4">
    <source>
        <dbReference type="Pfam" id="PF13193"/>
    </source>
</evidence>
<organism evidence="5 6">
    <name type="scientific">Allokutzneria oryzae</name>
    <dbReference type="NCBI Taxonomy" id="1378989"/>
    <lineage>
        <taxon>Bacteria</taxon>
        <taxon>Bacillati</taxon>
        <taxon>Actinomycetota</taxon>
        <taxon>Actinomycetes</taxon>
        <taxon>Pseudonocardiales</taxon>
        <taxon>Pseudonocardiaceae</taxon>
        <taxon>Allokutzneria</taxon>
    </lineage>
</organism>
<dbReference type="InterPro" id="IPR025110">
    <property type="entry name" value="AMP-bd_C"/>
</dbReference>
<comment type="similarity">
    <text evidence="1">Belongs to the ATP-dependent AMP-binding enzyme family.</text>
</comment>
<evidence type="ECO:0000259" key="3">
    <source>
        <dbReference type="Pfam" id="PF00501"/>
    </source>
</evidence>
<dbReference type="PANTHER" id="PTHR43201">
    <property type="entry name" value="ACYL-COA SYNTHETASE"/>
    <property type="match status" value="1"/>
</dbReference>
<dbReference type="Pfam" id="PF13193">
    <property type="entry name" value="AMP-binding_C"/>
    <property type="match status" value="1"/>
</dbReference>
<dbReference type="SUPFAM" id="SSF56801">
    <property type="entry name" value="Acetyl-CoA synthetase-like"/>
    <property type="match status" value="1"/>
</dbReference>
<evidence type="ECO:0000256" key="2">
    <source>
        <dbReference type="ARBA" id="ARBA00022598"/>
    </source>
</evidence>
<evidence type="ECO:0000313" key="5">
    <source>
        <dbReference type="EMBL" id="MFB9905994.1"/>
    </source>
</evidence>
<dbReference type="Pfam" id="PF00501">
    <property type="entry name" value="AMP-binding"/>
    <property type="match status" value="1"/>
</dbReference>
<feature type="domain" description="AMP-dependent synthetase/ligase" evidence="3">
    <location>
        <begin position="19"/>
        <end position="377"/>
    </location>
</feature>
<reference evidence="5 6" key="1">
    <citation type="submission" date="2024-09" db="EMBL/GenBank/DDBJ databases">
        <authorList>
            <person name="Sun Q."/>
            <person name="Mori K."/>
        </authorList>
    </citation>
    <scope>NUCLEOTIDE SEQUENCE [LARGE SCALE GENOMIC DNA]</scope>
    <source>
        <strain evidence="5 6">TBRC 7907</strain>
    </source>
</reference>
<name>A0ABV5ZYL1_9PSEU</name>